<sequence>MVLGIASAAIIDRQLPFEYTITSRSTDVVVVDGPRFLFIELSDDDSPDTYASYSDVFCDFTFLHQGIEPLATYTGLDLELALELAF</sequence>
<accession>A0ABQ5A0T4</accession>
<dbReference type="Proteomes" id="UP001151760">
    <property type="component" value="Unassembled WGS sequence"/>
</dbReference>
<evidence type="ECO:0000313" key="1">
    <source>
        <dbReference type="EMBL" id="GJS94765.1"/>
    </source>
</evidence>
<protein>
    <submittedName>
        <fullName evidence="1">Uncharacterized protein</fullName>
    </submittedName>
</protein>
<name>A0ABQ5A0T4_9ASTR</name>
<proteinExistence type="predicted"/>
<keyword evidence="2" id="KW-1185">Reference proteome</keyword>
<organism evidence="1 2">
    <name type="scientific">Tanacetum coccineum</name>
    <dbReference type="NCBI Taxonomy" id="301880"/>
    <lineage>
        <taxon>Eukaryota</taxon>
        <taxon>Viridiplantae</taxon>
        <taxon>Streptophyta</taxon>
        <taxon>Embryophyta</taxon>
        <taxon>Tracheophyta</taxon>
        <taxon>Spermatophyta</taxon>
        <taxon>Magnoliopsida</taxon>
        <taxon>eudicotyledons</taxon>
        <taxon>Gunneridae</taxon>
        <taxon>Pentapetalae</taxon>
        <taxon>asterids</taxon>
        <taxon>campanulids</taxon>
        <taxon>Asterales</taxon>
        <taxon>Asteraceae</taxon>
        <taxon>Asteroideae</taxon>
        <taxon>Anthemideae</taxon>
        <taxon>Anthemidinae</taxon>
        <taxon>Tanacetum</taxon>
    </lineage>
</organism>
<reference evidence="1" key="2">
    <citation type="submission" date="2022-01" db="EMBL/GenBank/DDBJ databases">
        <authorList>
            <person name="Yamashiro T."/>
            <person name="Shiraishi A."/>
            <person name="Satake H."/>
            <person name="Nakayama K."/>
        </authorList>
    </citation>
    <scope>NUCLEOTIDE SEQUENCE</scope>
</reference>
<evidence type="ECO:0000313" key="2">
    <source>
        <dbReference type="Proteomes" id="UP001151760"/>
    </source>
</evidence>
<comment type="caution">
    <text evidence="1">The sequence shown here is derived from an EMBL/GenBank/DDBJ whole genome shotgun (WGS) entry which is preliminary data.</text>
</comment>
<reference evidence="1" key="1">
    <citation type="journal article" date="2022" name="Int. J. Mol. Sci.">
        <title>Draft Genome of Tanacetum Coccineum: Genomic Comparison of Closely Related Tanacetum-Family Plants.</title>
        <authorList>
            <person name="Yamashiro T."/>
            <person name="Shiraishi A."/>
            <person name="Nakayama K."/>
            <person name="Satake H."/>
        </authorList>
    </citation>
    <scope>NUCLEOTIDE SEQUENCE</scope>
</reference>
<gene>
    <name evidence="1" type="ORF">Tco_0801733</name>
</gene>
<dbReference type="EMBL" id="BQNB010011757">
    <property type="protein sequence ID" value="GJS94765.1"/>
    <property type="molecule type" value="Genomic_DNA"/>
</dbReference>